<dbReference type="Pfam" id="PF00173">
    <property type="entry name" value="Cyt-b5"/>
    <property type="match status" value="1"/>
</dbReference>
<name>A0A6V2G1L6_9STRA</name>
<feature type="domain" description="Cytochrome b5 heme-binding" evidence="3">
    <location>
        <begin position="46"/>
        <end position="127"/>
    </location>
</feature>
<dbReference type="PROSITE" id="PS50255">
    <property type="entry name" value="CYTOCHROME_B5_2"/>
    <property type="match status" value="1"/>
</dbReference>
<dbReference type="EMBL" id="HBNS01021756">
    <property type="protein sequence ID" value="CAE4611719.1"/>
    <property type="molecule type" value="Transcribed_RNA"/>
</dbReference>
<dbReference type="PANTHER" id="PTHR10281">
    <property type="entry name" value="MEMBRANE-ASSOCIATED PROGESTERONE RECEPTOR COMPONENT-RELATED"/>
    <property type="match status" value="1"/>
</dbReference>
<evidence type="ECO:0000313" key="4">
    <source>
        <dbReference type="EMBL" id="CAE4611719.1"/>
    </source>
</evidence>
<accession>A0A6V2G1L6</accession>
<dbReference type="PANTHER" id="PTHR10281:SF4">
    <property type="entry name" value="NEUFERRICIN"/>
    <property type="match status" value="1"/>
</dbReference>
<keyword evidence="2" id="KW-0732">Signal</keyword>
<dbReference type="Gene3D" id="3.10.120.10">
    <property type="entry name" value="Cytochrome b5-like heme/steroid binding domain"/>
    <property type="match status" value="1"/>
</dbReference>
<dbReference type="GO" id="GO:0016020">
    <property type="term" value="C:membrane"/>
    <property type="evidence" value="ECO:0007669"/>
    <property type="project" value="TreeGrafter"/>
</dbReference>
<dbReference type="SUPFAM" id="SSF55856">
    <property type="entry name" value="Cytochrome b5-like heme/steroid binding domain"/>
    <property type="match status" value="1"/>
</dbReference>
<feature type="signal peptide" evidence="2">
    <location>
        <begin position="1"/>
        <end position="29"/>
    </location>
</feature>
<dbReference type="InterPro" id="IPR001199">
    <property type="entry name" value="Cyt_B5-like_heme/steroid-bd"/>
</dbReference>
<dbReference type="SMART" id="SM01117">
    <property type="entry name" value="Cyt-b5"/>
    <property type="match status" value="1"/>
</dbReference>
<evidence type="ECO:0000259" key="3">
    <source>
        <dbReference type="PROSITE" id="PS50255"/>
    </source>
</evidence>
<feature type="chain" id="PRO_5030160896" description="Cytochrome b5 heme-binding domain-containing protein" evidence="2">
    <location>
        <begin position="30"/>
        <end position="179"/>
    </location>
</feature>
<dbReference type="AlphaFoldDB" id="A0A6V2G1L6"/>
<dbReference type="InterPro" id="IPR036400">
    <property type="entry name" value="Cyt_B5-like_heme/steroid_sf"/>
</dbReference>
<dbReference type="InterPro" id="IPR050577">
    <property type="entry name" value="MAPR/NEUFC/NENF-like"/>
</dbReference>
<sequence length="179" mass="19476">MASRNIQRFVTLTCIILALISTQVSFAFGAEVVCDEKSGECAAEKKRVVTQEELSSKTGENGSPTWLSVLGEVYDVTPGSGHYGSGSSYSIFAGKDSTASFVTGDFSEEGGKASLDDLPTNQLGGIESWRKFYANHAKYTFVGVLEGKFYDKDGNPTNELLKFQERLSSAKKKRGETKR</sequence>
<reference evidence="4" key="1">
    <citation type="submission" date="2021-01" db="EMBL/GenBank/DDBJ databases">
        <authorList>
            <person name="Corre E."/>
            <person name="Pelletier E."/>
            <person name="Niang G."/>
            <person name="Scheremetjew M."/>
            <person name="Finn R."/>
            <person name="Kale V."/>
            <person name="Holt S."/>
            <person name="Cochrane G."/>
            <person name="Meng A."/>
            <person name="Brown T."/>
            <person name="Cohen L."/>
        </authorList>
    </citation>
    <scope>NUCLEOTIDE SEQUENCE</scope>
    <source>
        <strain evidence="4">GSO104</strain>
    </source>
</reference>
<evidence type="ECO:0000256" key="2">
    <source>
        <dbReference type="SAM" id="SignalP"/>
    </source>
</evidence>
<proteinExistence type="inferred from homology"/>
<comment type="similarity">
    <text evidence="1">Belongs to the cytochrome b5 family. MAPR subfamily.</text>
</comment>
<gene>
    <name evidence="4" type="ORF">DBRI00130_LOCUS17245</name>
</gene>
<dbReference type="GO" id="GO:0012505">
    <property type="term" value="C:endomembrane system"/>
    <property type="evidence" value="ECO:0007669"/>
    <property type="project" value="TreeGrafter"/>
</dbReference>
<organism evidence="4">
    <name type="scientific">Ditylum brightwellii</name>
    <dbReference type="NCBI Taxonomy" id="49249"/>
    <lineage>
        <taxon>Eukaryota</taxon>
        <taxon>Sar</taxon>
        <taxon>Stramenopiles</taxon>
        <taxon>Ochrophyta</taxon>
        <taxon>Bacillariophyta</taxon>
        <taxon>Mediophyceae</taxon>
        <taxon>Lithodesmiophycidae</taxon>
        <taxon>Lithodesmiales</taxon>
        <taxon>Lithodesmiaceae</taxon>
        <taxon>Ditylum</taxon>
    </lineage>
</organism>
<protein>
    <recommendedName>
        <fullName evidence="3">Cytochrome b5 heme-binding domain-containing protein</fullName>
    </recommendedName>
</protein>
<evidence type="ECO:0000256" key="1">
    <source>
        <dbReference type="ARBA" id="ARBA00038357"/>
    </source>
</evidence>